<evidence type="ECO:0000313" key="2">
    <source>
        <dbReference type="Proteomes" id="UP001232113"/>
    </source>
</evidence>
<protein>
    <recommendedName>
        <fullName evidence="3">XRE family transcriptional regulator</fullName>
    </recommendedName>
</protein>
<dbReference type="RefSeq" id="WP_261374874.1">
    <property type="nucleotide sequence ID" value="NZ_JASOLY010000007.1"/>
</dbReference>
<reference evidence="1" key="1">
    <citation type="submission" date="2023-05" db="EMBL/GenBank/DDBJ databases">
        <title>Cataloging the Phylogenetic Diversity of Human Bladder Bacteria.</title>
        <authorList>
            <person name="Du J."/>
        </authorList>
    </citation>
    <scope>NUCLEOTIDE SEQUENCE</scope>
    <source>
        <strain evidence="1">UMB6975B</strain>
    </source>
</reference>
<name>A0AAW6XSI9_9LACO</name>
<comment type="caution">
    <text evidence="1">The sequence shown here is derived from an EMBL/GenBank/DDBJ whole genome shotgun (WGS) entry which is preliminary data.</text>
</comment>
<accession>A0AAW6XSI9</accession>
<gene>
    <name evidence="1" type="ORF">QP354_05030</name>
</gene>
<dbReference type="AlphaFoldDB" id="A0AAW6XSI9"/>
<dbReference type="EMBL" id="JASOLY010000007">
    <property type="protein sequence ID" value="MDK6868433.1"/>
    <property type="molecule type" value="Genomic_DNA"/>
</dbReference>
<dbReference type="Proteomes" id="UP001232113">
    <property type="component" value="Unassembled WGS sequence"/>
</dbReference>
<proteinExistence type="predicted"/>
<evidence type="ECO:0000313" key="1">
    <source>
        <dbReference type="EMBL" id="MDK6868433.1"/>
    </source>
</evidence>
<evidence type="ECO:0008006" key="3">
    <source>
        <dbReference type="Google" id="ProtNLM"/>
    </source>
</evidence>
<sequence>MTQFLEVPIEYLMGLNDDSKTLTVNDLNPAKEDAYERITDMLCEDEDDEDE</sequence>
<organism evidence="1 2">
    <name type="scientific">Lactobacillus paragasseri</name>
    <dbReference type="NCBI Taxonomy" id="2107999"/>
    <lineage>
        <taxon>Bacteria</taxon>
        <taxon>Bacillati</taxon>
        <taxon>Bacillota</taxon>
        <taxon>Bacilli</taxon>
        <taxon>Lactobacillales</taxon>
        <taxon>Lactobacillaceae</taxon>
        <taxon>Lactobacillus</taxon>
    </lineage>
</organism>